<evidence type="ECO:0000256" key="1">
    <source>
        <dbReference type="ARBA" id="ARBA00004917"/>
    </source>
</evidence>
<dbReference type="GO" id="GO:0009349">
    <property type="term" value="C:riboflavin synthase complex"/>
    <property type="evidence" value="ECO:0007669"/>
    <property type="project" value="UniProtKB-UniRule"/>
</dbReference>
<dbReference type="NCBIfam" id="TIGR00114">
    <property type="entry name" value="lumazine-synth"/>
    <property type="match status" value="1"/>
</dbReference>
<dbReference type="Proteomes" id="UP000287233">
    <property type="component" value="Chromosome"/>
</dbReference>
<dbReference type="CDD" id="cd09209">
    <property type="entry name" value="Lumazine_synthase-I"/>
    <property type="match status" value="1"/>
</dbReference>
<feature type="binding site" evidence="7">
    <location>
        <position position="22"/>
    </location>
    <ligand>
        <name>5-amino-6-(D-ribitylamino)uracil</name>
        <dbReference type="ChEBI" id="CHEBI:15934"/>
    </ligand>
</feature>
<feature type="binding site" evidence="7">
    <location>
        <position position="127"/>
    </location>
    <ligand>
        <name>(2S)-2-hydroxy-3-oxobutyl phosphate</name>
        <dbReference type="ChEBI" id="CHEBI:58830"/>
    </ligand>
</feature>
<dbReference type="AlphaFoldDB" id="A0A410FWT5"/>
<sequence length="155" mass="16195">MAVYEGKLDGKGLKVGIAVSRFNDLVTKELLGGALDRLHRLGVAEKDISVAWVPGAFELPRAVRALGASKKFHGVLALAAVVRGATPHFEYVAAEAAKGLAKLNLDLPVPVAFGVLTADTMDQALERAGGKVGNKGAQAAEALVEMINLERAIGR</sequence>
<proteinExistence type="inferred from homology"/>
<comment type="function">
    <text evidence="7">Catalyzes the formation of 6,7-dimethyl-8-ribityllumazine by condensation of 5-amino-6-(D-ribitylamino)uracil with 3,4-dihydroxy-2-butanone 4-phosphate. This is the penultimate step in the biosynthesis of riboflavin.</text>
</comment>
<dbReference type="UniPathway" id="UPA00275">
    <property type="reaction ID" value="UER00404"/>
</dbReference>
<dbReference type="InterPro" id="IPR036467">
    <property type="entry name" value="LS/RS_sf"/>
</dbReference>
<evidence type="ECO:0000256" key="7">
    <source>
        <dbReference type="HAMAP-Rule" id="MF_00178"/>
    </source>
</evidence>
<name>A0A410FWT5_BIPS1</name>
<keyword evidence="4 7" id="KW-0686">Riboflavin biosynthesis</keyword>
<dbReference type="HAMAP" id="MF_00178">
    <property type="entry name" value="Lumazine_synth"/>
    <property type="match status" value="1"/>
</dbReference>
<dbReference type="KEGG" id="bih:BIP78_1656"/>
<comment type="catalytic activity">
    <reaction evidence="6 7">
        <text>(2S)-2-hydroxy-3-oxobutyl phosphate + 5-amino-6-(D-ribitylamino)uracil = 6,7-dimethyl-8-(1-D-ribityl)lumazine + phosphate + 2 H2O + H(+)</text>
        <dbReference type="Rhea" id="RHEA:26152"/>
        <dbReference type="ChEBI" id="CHEBI:15377"/>
        <dbReference type="ChEBI" id="CHEBI:15378"/>
        <dbReference type="ChEBI" id="CHEBI:15934"/>
        <dbReference type="ChEBI" id="CHEBI:43474"/>
        <dbReference type="ChEBI" id="CHEBI:58201"/>
        <dbReference type="ChEBI" id="CHEBI:58830"/>
        <dbReference type="EC" id="2.5.1.78"/>
    </reaction>
</comment>
<comment type="pathway">
    <text evidence="1 7">Cofactor biosynthesis; riboflavin biosynthesis; riboflavin from 2-hydroxy-3-oxobutyl phosphate and 5-amino-6-(D-ribitylamino)uracil: step 1/2.</text>
</comment>
<feature type="binding site" evidence="7">
    <location>
        <begin position="85"/>
        <end position="86"/>
    </location>
    <ligand>
        <name>(2S)-2-hydroxy-3-oxobutyl phosphate</name>
        <dbReference type="ChEBI" id="CHEBI:58830"/>
    </ligand>
</feature>
<protein>
    <recommendedName>
        <fullName evidence="3 7">6,7-dimethyl-8-ribityllumazine synthase</fullName>
        <shortName evidence="7">DMRL synthase</shortName>
        <shortName evidence="7">LS</shortName>
        <shortName evidence="7">Lumazine synthase</shortName>
        <ecNumber evidence="3 7">2.5.1.78</ecNumber>
    </recommendedName>
</protein>
<organism evidence="8 9">
    <name type="scientific">Bipolaricaulis sibiricus</name>
    <dbReference type="NCBI Taxonomy" id="2501609"/>
    <lineage>
        <taxon>Bacteria</taxon>
        <taxon>Candidatus Bipolaricaulota</taxon>
        <taxon>Candidatus Bipolaricaulia</taxon>
        <taxon>Candidatus Bipolaricaulales</taxon>
        <taxon>Candidatus Bipolaricaulaceae</taxon>
        <taxon>Candidatus Bipolaricaulis</taxon>
    </lineage>
</organism>
<reference evidence="9" key="1">
    <citation type="submission" date="2018-12" db="EMBL/GenBank/DDBJ databases">
        <title>Complete genome sequence of an uncultured bacterium of the candidate phylum Bipolaricaulota.</title>
        <authorList>
            <person name="Kadnikov V.V."/>
            <person name="Mardanov A.V."/>
            <person name="Beletsky A.V."/>
            <person name="Frank Y.A."/>
            <person name="Karnachuk O.V."/>
            <person name="Ravin N.V."/>
        </authorList>
    </citation>
    <scope>NUCLEOTIDE SEQUENCE [LARGE SCALE GENOMIC DNA]</scope>
</reference>
<dbReference type="GO" id="GO:0000906">
    <property type="term" value="F:6,7-dimethyl-8-ribityllumazine synthase activity"/>
    <property type="evidence" value="ECO:0007669"/>
    <property type="project" value="UniProtKB-UniRule"/>
</dbReference>
<feature type="active site" description="Proton donor" evidence="7">
    <location>
        <position position="88"/>
    </location>
</feature>
<evidence type="ECO:0000313" key="8">
    <source>
        <dbReference type="EMBL" id="QAA77420.1"/>
    </source>
</evidence>
<dbReference type="PANTHER" id="PTHR21058">
    <property type="entry name" value="6,7-DIMETHYL-8-RIBITYLLUMAZINE SYNTHASE DMRL SYNTHASE LUMAZINE SYNTHASE"/>
    <property type="match status" value="1"/>
</dbReference>
<dbReference type="GO" id="GO:0005829">
    <property type="term" value="C:cytosol"/>
    <property type="evidence" value="ECO:0007669"/>
    <property type="project" value="TreeGrafter"/>
</dbReference>
<dbReference type="EMBL" id="CP034928">
    <property type="protein sequence ID" value="QAA77420.1"/>
    <property type="molecule type" value="Genomic_DNA"/>
</dbReference>
<dbReference type="Gene3D" id="3.40.50.960">
    <property type="entry name" value="Lumazine/riboflavin synthase"/>
    <property type="match status" value="1"/>
</dbReference>
<gene>
    <name evidence="7" type="primary">ribH</name>
    <name evidence="8" type="ORF">BIP78_1656</name>
</gene>
<evidence type="ECO:0000256" key="3">
    <source>
        <dbReference type="ARBA" id="ARBA00012664"/>
    </source>
</evidence>
<feature type="binding site" evidence="7">
    <location>
        <begin position="56"/>
        <end position="58"/>
    </location>
    <ligand>
        <name>5-amino-6-(D-ribitylamino)uracil</name>
        <dbReference type="ChEBI" id="CHEBI:15934"/>
    </ligand>
</feature>
<dbReference type="GO" id="GO:0009231">
    <property type="term" value="P:riboflavin biosynthetic process"/>
    <property type="evidence" value="ECO:0007669"/>
    <property type="project" value="UniProtKB-UniRule"/>
</dbReference>
<feature type="binding site" evidence="7">
    <location>
        <begin position="80"/>
        <end position="82"/>
    </location>
    <ligand>
        <name>5-amino-6-(D-ribitylamino)uracil</name>
        <dbReference type="ChEBI" id="CHEBI:15934"/>
    </ligand>
</feature>
<dbReference type="EC" id="2.5.1.78" evidence="3 7"/>
<dbReference type="PANTHER" id="PTHR21058:SF0">
    <property type="entry name" value="6,7-DIMETHYL-8-RIBITYLLUMAZINE SYNTHASE"/>
    <property type="match status" value="1"/>
</dbReference>
<accession>A0A410FWT5</accession>
<evidence type="ECO:0000256" key="2">
    <source>
        <dbReference type="ARBA" id="ARBA00007424"/>
    </source>
</evidence>
<dbReference type="Pfam" id="PF00885">
    <property type="entry name" value="DMRL_synthase"/>
    <property type="match status" value="1"/>
</dbReference>
<dbReference type="SUPFAM" id="SSF52121">
    <property type="entry name" value="Lumazine synthase"/>
    <property type="match status" value="1"/>
</dbReference>
<evidence type="ECO:0000313" key="9">
    <source>
        <dbReference type="Proteomes" id="UP000287233"/>
    </source>
</evidence>
<comment type="similarity">
    <text evidence="2 7">Belongs to the DMRL synthase family.</text>
</comment>
<feature type="binding site" evidence="7">
    <location>
        <position position="113"/>
    </location>
    <ligand>
        <name>5-amino-6-(D-ribitylamino)uracil</name>
        <dbReference type="ChEBI" id="CHEBI:15934"/>
    </ligand>
</feature>
<dbReference type="InterPro" id="IPR002180">
    <property type="entry name" value="LS/RS"/>
</dbReference>
<dbReference type="InterPro" id="IPR034964">
    <property type="entry name" value="LS"/>
</dbReference>
<evidence type="ECO:0000256" key="6">
    <source>
        <dbReference type="ARBA" id="ARBA00048785"/>
    </source>
</evidence>
<evidence type="ECO:0000256" key="4">
    <source>
        <dbReference type="ARBA" id="ARBA00022619"/>
    </source>
</evidence>
<keyword evidence="5 7" id="KW-0808">Transferase</keyword>
<evidence type="ECO:0000256" key="5">
    <source>
        <dbReference type="ARBA" id="ARBA00022679"/>
    </source>
</evidence>